<evidence type="ECO:0000313" key="10">
    <source>
        <dbReference type="Proteomes" id="UP001216390"/>
    </source>
</evidence>
<evidence type="ECO:0000256" key="3">
    <source>
        <dbReference type="ARBA" id="ARBA00022630"/>
    </source>
</evidence>
<comment type="cofactor">
    <cofactor evidence="1">
        <name>FAD</name>
        <dbReference type="ChEBI" id="CHEBI:57692"/>
    </cofactor>
</comment>
<evidence type="ECO:0000256" key="7">
    <source>
        <dbReference type="ARBA" id="ARBA00023033"/>
    </source>
</evidence>
<dbReference type="RefSeq" id="WP_272736515.1">
    <property type="nucleotide sequence ID" value="NZ_CP116942.1"/>
</dbReference>
<accession>A0AAE9Y9G3</accession>
<dbReference type="AlphaFoldDB" id="A0AAE9Y9G3"/>
<dbReference type="Pfam" id="PF00743">
    <property type="entry name" value="FMO-like"/>
    <property type="match status" value="1"/>
</dbReference>
<dbReference type="PANTHER" id="PTHR43872:SF1">
    <property type="entry name" value="MONOOXYGENASE, PUTATIVE (AFU_ORTHOLOGUE AFUA_8G02570)-RELATED"/>
    <property type="match status" value="1"/>
</dbReference>
<dbReference type="PANTHER" id="PTHR43872">
    <property type="entry name" value="MONOOXYGENASE, PUTATIVE (AFU_ORTHOLOGUE AFUA_8G02570)-RELATED"/>
    <property type="match status" value="1"/>
</dbReference>
<evidence type="ECO:0000256" key="4">
    <source>
        <dbReference type="ARBA" id="ARBA00022827"/>
    </source>
</evidence>
<dbReference type="GO" id="GO:0050660">
    <property type="term" value="F:flavin adenine dinucleotide binding"/>
    <property type="evidence" value="ECO:0007669"/>
    <property type="project" value="InterPro"/>
</dbReference>
<dbReference type="GO" id="GO:0004499">
    <property type="term" value="F:N,N-dimethylaniline monooxygenase activity"/>
    <property type="evidence" value="ECO:0007669"/>
    <property type="project" value="InterPro"/>
</dbReference>
<dbReference type="KEGG" id="ima:PO878_21100"/>
<dbReference type="SUPFAM" id="SSF51905">
    <property type="entry name" value="FAD/NAD(P)-binding domain"/>
    <property type="match status" value="1"/>
</dbReference>
<organism evidence="9 10">
    <name type="scientific">Iamia majanohamensis</name>
    <dbReference type="NCBI Taxonomy" id="467976"/>
    <lineage>
        <taxon>Bacteria</taxon>
        <taxon>Bacillati</taxon>
        <taxon>Actinomycetota</taxon>
        <taxon>Acidimicrobiia</taxon>
        <taxon>Acidimicrobiales</taxon>
        <taxon>Iamiaceae</taxon>
        <taxon>Iamia</taxon>
    </lineage>
</organism>
<keyword evidence="6" id="KW-0560">Oxidoreductase</keyword>
<dbReference type="FunFam" id="3.50.50.60:FF:000228">
    <property type="entry name" value="FAD-containing monooxygenase EthA"/>
    <property type="match status" value="1"/>
</dbReference>
<evidence type="ECO:0000256" key="6">
    <source>
        <dbReference type="ARBA" id="ARBA00023002"/>
    </source>
</evidence>
<keyword evidence="7" id="KW-0503">Monooxygenase</keyword>
<dbReference type="Gene3D" id="3.50.50.60">
    <property type="entry name" value="FAD/NAD(P)-binding domain"/>
    <property type="match status" value="2"/>
</dbReference>
<keyword evidence="4" id="KW-0274">FAD</keyword>
<keyword evidence="5" id="KW-0521">NADP</keyword>
<sequence length="514" mass="57042">MAEATTDPAAPEHLDVLVVGAGLSGIGAGHHIQRDLPWASYAIVEARGAIGGTWDLFRYPGIRSDSDMFTLGYGFRPWDGAKTIADGDDILQYIRDTAAEEGIDRHIRFHQRIVAAAWSTEDARWTVTVEHTDSGERSTLTCGFLFSCTGYYRYDQGHQPQFPGREDFGGAWVHPQHWPEDLDVTGKRVVVIGSGATAVTLIPSLARTAEHVTMLQRSPTYIATLPAKDPVVEVLRKVLPARWSGPVVRWFKALTTLASYNISRRRPRLVRRLLRRLTERQLPPGYDVDTHFSPRYDPWDQRVCAVPDGDLFKVIRDGSASVVTDHVDAITADGIRLRSGEELPADVIVSATGLELLFLGGMELTVDGEPVDPAERMAYKGMMLEDVPNLALAIGYTNASWTLKCELTCEYVTRLLTHMHDRGLRQCTARNDDPTVTHEPLLPLTSGYVTRSAHLMPKQGSRFPWKVYQSYLKDHRAMRRSDVVDDVMQLSNPEPRAPGASAPSAGRVPEPTPA</sequence>
<protein>
    <submittedName>
        <fullName evidence="9">NAD(P)/FAD-dependent oxidoreductase</fullName>
    </submittedName>
</protein>
<evidence type="ECO:0000256" key="8">
    <source>
        <dbReference type="SAM" id="MobiDB-lite"/>
    </source>
</evidence>
<evidence type="ECO:0000256" key="1">
    <source>
        <dbReference type="ARBA" id="ARBA00001974"/>
    </source>
</evidence>
<dbReference type="Proteomes" id="UP001216390">
    <property type="component" value="Chromosome"/>
</dbReference>
<evidence type="ECO:0000313" key="9">
    <source>
        <dbReference type="EMBL" id="WCO66993.1"/>
    </source>
</evidence>
<feature type="region of interest" description="Disordered" evidence="8">
    <location>
        <begin position="487"/>
        <end position="514"/>
    </location>
</feature>
<dbReference type="InterPro" id="IPR036188">
    <property type="entry name" value="FAD/NAD-bd_sf"/>
</dbReference>
<comment type="similarity">
    <text evidence="2">Belongs to the FAD-binding monooxygenase family.</text>
</comment>
<dbReference type="InterPro" id="IPR051820">
    <property type="entry name" value="FAD-binding_MO"/>
</dbReference>
<dbReference type="EMBL" id="CP116942">
    <property type="protein sequence ID" value="WCO66993.1"/>
    <property type="molecule type" value="Genomic_DNA"/>
</dbReference>
<evidence type="ECO:0000256" key="5">
    <source>
        <dbReference type="ARBA" id="ARBA00022857"/>
    </source>
</evidence>
<feature type="compositionally biased region" description="Low complexity" evidence="8">
    <location>
        <begin position="493"/>
        <end position="507"/>
    </location>
</feature>
<dbReference type="InterPro" id="IPR020946">
    <property type="entry name" value="Flavin_mOase-like"/>
</dbReference>
<evidence type="ECO:0000256" key="2">
    <source>
        <dbReference type="ARBA" id="ARBA00010139"/>
    </source>
</evidence>
<name>A0AAE9Y9G3_9ACTN</name>
<keyword evidence="3" id="KW-0285">Flavoprotein</keyword>
<keyword evidence="10" id="KW-1185">Reference proteome</keyword>
<proteinExistence type="inferred from homology"/>
<reference evidence="9" key="1">
    <citation type="submission" date="2023-01" db="EMBL/GenBank/DDBJ databases">
        <title>The diversity of Class Acidimicrobiia in South China Sea sediment environments and the proposal of Iamia marina sp. nov., a novel species of the genus Iamia.</title>
        <authorList>
            <person name="He Y."/>
            <person name="Tian X."/>
        </authorList>
    </citation>
    <scope>NUCLEOTIDE SEQUENCE</scope>
    <source>
        <strain evidence="9">DSM 19957</strain>
    </source>
</reference>
<gene>
    <name evidence="9" type="ORF">PO878_21100</name>
</gene>
<dbReference type="GO" id="GO:0050661">
    <property type="term" value="F:NADP binding"/>
    <property type="evidence" value="ECO:0007669"/>
    <property type="project" value="InterPro"/>
</dbReference>